<feature type="region of interest" description="Disordered" evidence="1">
    <location>
        <begin position="374"/>
        <end position="396"/>
    </location>
</feature>
<feature type="region of interest" description="Disordered" evidence="1">
    <location>
        <begin position="54"/>
        <end position="74"/>
    </location>
</feature>
<reference evidence="3 4" key="1">
    <citation type="submission" date="2017-10" db="EMBL/GenBank/DDBJ databases">
        <title>Comparative genomics in systemic dimorphic fungi from Ajellomycetaceae.</title>
        <authorList>
            <person name="Munoz J.F."/>
            <person name="Mcewen J.G."/>
            <person name="Clay O.K."/>
            <person name="Cuomo C.A."/>
        </authorList>
    </citation>
    <scope>NUCLEOTIDE SEQUENCE [LARGE SCALE GENOMIC DNA]</scope>
    <source>
        <strain evidence="3 4">UAMH7299</strain>
    </source>
</reference>
<keyword evidence="4" id="KW-1185">Reference proteome</keyword>
<evidence type="ECO:0000313" key="4">
    <source>
        <dbReference type="Proteomes" id="UP000224634"/>
    </source>
</evidence>
<dbReference type="Proteomes" id="UP000224634">
    <property type="component" value="Unassembled WGS sequence"/>
</dbReference>
<dbReference type="InterPro" id="IPR025676">
    <property type="entry name" value="Clr5_dom"/>
</dbReference>
<comment type="caution">
    <text evidence="3">The sequence shown here is derived from an EMBL/GenBank/DDBJ whole genome shotgun (WGS) entry which is preliminary data.</text>
</comment>
<evidence type="ECO:0000313" key="3">
    <source>
        <dbReference type="EMBL" id="PGH16932.1"/>
    </source>
</evidence>
<feature type="compositionally biased region" description="Polar residues" evidence="1">
    <location>
        <begin position="374"/>
        <end position="387"/>
    </location>
</feature>
<feature type="compositionally biased region" description="Basic residues" evidence="1">
    <location>
        <begin position="54"/>
        <end position="68"/>
    </location>
</feature>
<accession>A0A2B7Y7S9</accession>
<dbReference type="OrthoDB" id="5308957at2759"/>
<feature type="domain" description="Clr5" evidence="2">
    <location>
        <begin position="8"/>
        <end position="58"/>
    </location>
</feature>
<name>A0A2B7Y7S9_POLH7</name>
<organism evidence="3 4">
    <name type="scientific">Polytolypa hystricis (strain UAMH7299)</name>
    <dbReference type="NCBI Taxonomy" id="1447883"/>
    <lineage>
        <taxon>Eukaryota</taxon>
        <taxon>Fungi</taxon>
        <taxon>Dikarya</taxon>
        <taxon>Ascomycota</taxon>
        <taxon>Pezizomycotina</taxon>
        <taxon>Eurotiomycetes</taxon>
        <taxon>Eurotiomycetidae</taxon>
        <taxon>Onygenales</taxon>
        <taxon>Onygenales incertae sedis</taxon>
        <taxon>Polytolypa</taxon>
    </lineage>
</organism>
<gene>
    <name evidence="3" type="ORF">AJ80_05000</name>
</gene>
<protein>
    <recommendedName>
        <fullName evidence="2">Clr5 domain-containing protein</fullName>
    </recommendedName>
</protein>
<dbReference type="Pfam" id="PF14420">
    <property type="entry name" value="Clr5"/>
    <property type="match status" value="1"/>
</dbReference>
<evidence type="ECO:0000259" key="2">
    <source>
        <dbReference type="Pfam" id="PF14420"/>
    </source>
</evidence>
<proteinExistence type="predicted"/>
<sequence>MKTPISSDLWETKRPEIATLYKDEEWPLKHVIKKISSDDFRPTETQLRSKLKKWGVTKPSRQKRKRAPAVKADGHSDIENSCIAQATAKAQYSPQRGSLVGVQQNPLRGPSSWGTIELDTAQSQRRNQFSPHRGLSFIEEQQPGSQWADLNHGSQDNECETRYLLPAFTNAAPLSVYARNPQPPPALICPMNPTLTGQTAYPTEHVGLPTHDSSASFHGWPVGPLLVDTNLQQQPLQSIAWDCSPAESCQLNTDSYLCPLDGPVITSNYENVYQPLSNHFNRDISQSPDSDIPYPGHWRRIRSANFRPSGGNVVRVERPPVMARSRKKSRKSYVLDDKSSSGIETRLQPEYQKLPTYPSPPCLTVNELLVQHQHSPTQNSRPVSPTQVFLDDTKTC</sequence>
<dbReference type="AlphaFoldDB" id="A0A2B7Y7S9"/>
<dbReference type="EMBL" id="PDNA01000069">
    <property type="protein sequence ID" value="PGH16932.1"/>
    <property type="molecule type" value="Genomic_DNA"/>
</dbReference>
<evidence type="ECO:0000256" key="1">
    <source>
        <dbReference type="SAM" id="MobiDB-lite"/>
    </source>
</evidence>